<evidence type="ECO:0000256" key="9">
    <source>
        <dbReference type="PIRSR" id="PIRSR006113-1"/>
    </source>
</evidence>
<feature type="active site" description="Charge relay system" evidence="9">
    <location>
        <position position="127"/>
    </location>
</feature>
<dbReference type="InterPro" id="IPR007115">
    <property type="entry name" value="6-PTP_synth/QueD"/>
</dbReference>
<evidence type="ECO:0000256" key="2">
    <source>
        <dbReference type="ARBA" id="ARBA00008900"/>
    </source>
</evidence>
<gene>
    <name evidence="11" type="ordered locus">Adeh_2514</name>
</gene>
<dbReference type="HOGENOM" id="CLU_111016_6_3_7"/>
<reference evidence="11 12" key="1">
    <citation type="submission" date="2006-01" db="EMBL/GenBank/DDBJ databases">
        <title>Complete sequence of Anaeromyxobacter dehalogenans 2CP-C.</title>
        <authorList>
            <consortium name="US DOE Joint Genome Institute"/>
            <person name="Copeland A."/>
            <person name="Lucas S."/>
            <person name="Lapidus A."/>
            <person name="Barry K."/>
            <person name="Detter J.C."/>
            <person name="Glavina T."/>
            <person name="Hammon N."/>
            <person name="Israni S."/>
            <person name="Pitluck S."/>
            <person name="Brettin T."/>
            <person name="Bruce D."/>
            <person name="Han C."/>
            <person name="Tapia R."/>
            <person name="Gilna P."/>
            <person name="Kiss H."/>
            <person name="Schmutz J."/>
            <person name="Larimer F."/>
            <person name="Land M."/>
            <person name="Kyrpides N."/>
            <person name="Anderson I."/>
            <person name="Sanford R.A."/>
            <person name="Ritalahti K.M."/>
            <person name="Thomas H.S."/>
            <person name="Kirby J.R."/>
            <person name="Zhulin I.B."/>
            <person name="Loeffler F.E."/>
            <person name="Richardson P."/>
        </authorList>
    </citation>
    <scope>NUCLEOTIDE SEQUENCE [LARGE SCALE GENOMIC DNA]</scope>
    <source>
        <strain evidence="11 12">2CP-C</strain>
    </source>
</reference>
<accession>Q2IKV5</accession>
<feature type="binding site" evidence="10">
    <location>
        <position position="26"/>
    </location>
    <ligand>
        <name>Zn(2+)</name>
        <dbReference type="ChEBI" id="CHEBI:29105"/>
    </ligand>
</feature>
<evidence type="ECO:0000313" key="12">
    <source>
        <dbReference type="Proteomes" id="UP000001935"/>
    </source>
</evidence>
<keyword evidence="6 8" id="KW-0456">Lyase</keyword>
<comment type="similarity">
    <text evidence="2 8">Belongs to the PTPS family. QueD subfamily.</text>
</comment>
<feature type="binding site" evidence="10">
    <location>
        <position position="39"/>
    </location>
    <ligand>
        <name>Zn(2+)</name>
        <dbReference type="ChEBI" id="CHEBI:29105"/>
    </ligand>
</feature>
<evidence type="ECO:0000256" key="7">
    <source>
        <dbReference type="ARBA" id="ARBA00048807"/>
    </source>
</evidence>
<evidence type="ECO:0000313" key="11">
    <source>
        <dbReference type="EMBL" id="ABC82284.1"/>
    </source>
</evidence>
<keyword evidence="8" id="KW-0671">Queuosine biosynthesis</keyword>
<feature type="active site" description="Proton acceptor" evidence="9">
    <location>
        <position position="35"/>
    </location>
</feature>
<name>Q2IKV5_ANADE</name>
<dbReference type="UniPathway" id="UPA00391"/>
<dbReference type="InterPro" id="IPR038418">
    <property type="entry name" value="6-PTP_synth/QueD_sf"/>
</dbReference>
<keyword evidence="4 8" id="KW-0479">Metal-binding</keyword>
<evidence type="ECO:0000256" key="1">
    <source>
        <dbReference type="ARBA" id="ARBA00005061"/>
    </source>
</evidence>
<comment type="cofactor">
    <cofactor evidence="8 10">
        <name>Zn(2+)</name>
        <dbReference type="ChEBI" id="CHEBI:29105"/>
    </cofactor>
    <text evidence="8 10">Binds 1 zinc ion per subunit.</text>
</comment>
<dbReference type="Pfam" id="PF01242">
    <property type="entry name" value="PTPS"/>
    <property type="match status" value="1"/>
</dbReference>
<dbReference type="PANTHER" id="PTHR12589:SF7">
    <property type="entry name" value="6-PYRUVOYL TETRAHYDROBIOPTERIN SYNTHASE"/>
    <property type="match status" value="1"/>
</dbReference>
<dbReference type="AlphaFoldDB" id="Q2IKV5"/>
<sequence>MPGYIAARMGSPVYEISKDFVFSAAHQIRFHGGKCERLHGHNWRVRVHARASTLNRIGMVIDFADLQKLVAEVGSRFDHQNVNEVAPFDQENTTAELIARFFYREMSRRLAELEGGRVTVARVDVWENEGSLAIYREE</sequence>
<evidence type="ECO:0000256" key="8">
    <source>
        <dbReference type="PIRNR" id="PIRNR006113"/>
    </source>
</evidence>
<evidence type="ECO:0000256" key="6">
    <source>
        <dbReference type="ARBA" id="ARBA00023239"/>
    </source>
</evidence>
<feature type="active site" description="Charge relay system" evidence="9">
    <location>
        <position position="79"/>
    </location>
</feature>
<dbReference type="PIRSF" id="PIRSF006113">
    <property type="entry name" value="PTP_synth"/>
    <property type="match status" value="1"/>
</dbReference>
<dbReference type="NCBIfam" id="TIGR03367">
    <property type="entry name" value="queuosine_QueD"/>
    <property type="match status" value="1"/>
</dbReference>
<feature type="binding site" evidence="10">
    <location>
        <position position="41"/>
    </location>
    <ligand>
        <name>Zn(2+)</name>
        <dbReference type="ChEBI" id="CHEBI:29105"/>
    </ligand>
</feature>
<dbReference type="STRING" id="290397.Adeh_2514"/>
<dbReference type="EC" id="4.-.-.-" evidence="8"/>
<dbReference type="GO" id="GO:0046872">
    <property type="term" value="F:metal ion binding"/>
    <property type="evidence" value="ECO:0007669"/>
    <property type="project" value="UniProtKB-KW"/>
</dbReference>
<dbReference type="Proteomes" id="UP000001935">
    <property type="component" value="Chromosome"/>
</dbReference>
<protein>
    <recommendedName>
        <fullName evidence="3 8">6-carboxy-5,6,7,8-tetrahydropterin synthase</fullName>
        <ecNumber evidence="8">4.-.-.-</ecNumber>
    </recommendedName>
</protein>
<dbReference type="PANTHER" id="PTHR12589">
    <property type="entry name" value="PYRUVOYL TETRAHYDROBIOPTERIN SYNTHASE"/>
    <property type="match status" value="1"/>
</dbReference>
<evidence type="ECO:0000256" key="5">
    <source>
        <dbReference type="ARBA" id="ARBA00022833"/>
    </source>
</evidence>
<dbReference type="EMBL" id="CP000251">
    <property type="protein sequence ID" value="ABC82284.1"/>
    <property type="molecule type" value="Genomic_DNA"/>
</dbReference>
<dbReference type="Gene3D" id="3.30.479.10">
    <property type="entry name" value="6-pyruvoyl tetrahydropterin synthase/QueD"/>
    <property type="match status" value="1"/>
</dbReference>
<dbReference type="SUPFAM" id="SSF55620">
    <property type="entry name" value="Tetrahydrobiopterin biosynthesis enzymes-like"/>
    <property type="match status" value="1"/>
</dbReference>
<comment type="pathway">
    <text evidence="1 8">Purine metabolism; 7-cyano-7-deazaguanine biosynthesis.</text>
</comment>
<organism evidence="11 12">
    <name type="scientific">Anaeromyxobacter dehalogenans (strain 2CP-C)</name>
    <dbReference type="NCBI Taxonomy" id="290397"/>
    <lineage>
        <taxon>Bacteria</taxon>
        <taxon>Pseudomonadati</taxon>
        <taxon>Myxococcota</taxon>
        <taxon>Myxococcia</taxon>
        <taxon>Myxococcales</taxon>
        <taxon>Cystobacterineae</taxon>
        <taxon>Anaeromyxobacteraceae</taxon>
        <taxon>Anaeromyxobacter</taxon>
    </lineage>
</organism>
<keyword evidence="5 8" id="KW-0862">Zinc</keyword>
<evidence type="ECO:0000256" key="3">
    <source>
        <dbReference type="ARBA" id="ARBA00018141"/>
    </source>
</evidence>
<evidence type="ECO:0000256" key="10">
    <source>
        <dbReference type="PIRSR" id="PIRSR006113-2"/>
    </source>
</evidence>
<dbReference type="GO" id="GO:0008616">
    <property type="term" value="P:tRNA queuosine(34) biosynthetic process"/>
    <property type="evidence" value="ECO:0007669"/>
    <property type="project" value="UniProtKB-KW"/>
</dbReference>
<evidence type="ECO:0000256" key="4">
    <source>
        <dbReference type="ARBA" id="ARBA00022723"/>
    </source>
</evidence>
<proteinExistence type="inferred from homology"/>
<comment type="catalytic activity">
    <reaction evidence="7 8">
        <text>7,8-dihydroneopterin 3'-triphosphate + H2O = 6-carboxy-5,6,7,8-tetrahydropterin + triphosphate + acetaldehyde + 2 H(+)</text>
        <dbReference type="Rhea" id="RHEA:27966"/>
        <dbReference type="ChEBI" id="CHEBI:15343"/>
        <dbReference type="ChEBI" id="CHEBI:15377"/>
        <dbReference type="ChEBI" id="CHEBI:15378"/>
        <dbReference type="ChEBI" id="CHEBI:18036"/>
        <dbReference type="ChEBI" id="CHEBI:58462"/>
        <dbReference type="ChEBI" id="CHEBI:61032"/>
        <dbReference type="EC" id="4.1.2.50"/>
    </reaction>
</comment>
<dbReference type="GO" id="GO:0070497">
    <property type="term" value="F:6-carboxytetrahydropterin synthase activity"/>
    <property type="evidence" value="ECO:0007669"/>
    <property type="project" value="UniProtKB-EC"/>
</dbReference>
<dbReference type="KEGG" id="ade:Adeh_2514"/>
<dbReference type="eggNOG" id="COG0720">
    <property type="taxonomic scope" value="Bacteria"/>
</dbReference>